<evidence type="ECO:0000313" key="2">
    <source>
        <dbReference type="EMBL" id="KAH3823619.1"/>
    </source>
</evidence>
<comment type="caution">
    <text evidence="2">The sequence shown here is derived from an EMBL/GenBank/DDBJ whole genome shotgun (WGS) entry which is preliminary data.</text>
</comment>
<feature type="chain" id="PRO_5039402412" description="Secreted protein" evidence="1">
    <location>
        <begin position="17"/>
        <end position="111"/>
    </location>
</feature>
<proteinExistence type="predicted"/>
<evidence type="ECO:0000313" key="3">
    <source>
        <dbReference type="Proteomes" id="UP000828390"/>
    </source>
</evidence>
<sequence length="111" mass="12273">MPAGALAVIFYALASAFCTVVKEPVVDVVVAISVDRAFMKLCKTDEIWANSQQDNALTTLLRNRTSLRKAKYPLLIGLHILSRTYQHDQGCKHAQILNKTGLKVYSIPTQA</sequence>
<organism evidence="2 3">
    <name type="scientific">Dreissena polymorpha</name>
    <name type="common">Zebra mussel</name>
    <name type="synonym">Mytilus polymorpha</name>
    <dbReference type="NCBI Taxonomy" id="45954"/>
    <lineage>
        <taxon>Eukaryota</taxon>
        <taxon>Metazoa</taxon>
        <taxon>Spiralia</taxon>
        <taxon>Lophotrochozoa</taxon>
        <taxon>Mollusca</taxon>
        <taxon>Bivalvia</taxon>
        <taxon>Autobranchia</taxon>
        <taxon>Heteroconchia</taxon>
        <taxon>Euheterodonta</taxon>
        <taxon>Imparidentia</taxon>
        <taxon>Neoheterodontei</taxon>
        <taxon>Myida</taxon>
        <taxon>Dreissenoidea</taxon>
        <taxon>Dreissenidae</taxon>
        <taxon>Dreissena</taxon>
    </lineage>
</organism>
<protein>
    <recommendedName>
        <fullName evidence="4">Secreted protein</fullName>
    </recommendedName>
</protein>
<evidence type="ECO:0000256" key="1">
    <source>
        <dbReference type="SAM" id="SignalP"/>
    </source>
</evidence>
<reference evidence="2" key="2">
    <citation type="submission" date="2020-11" db="EMBL/GenBank/DDBJ databases">
        <authorList>
            <person name="McCartney M.A."/>
            <person name="Auch B."/>
            <person name="Kono T."/>
            <person name="Mallez S."/>
            <person name="Becker A."/>
            <person name="Gohl D.M."/>
            <person name="Silverstein K.A.T."/>
            <person name="Koren S."/>
            <person name="Bechman K.B."/>
            <person name="Herman A."/>
            <person name="Abrahante J.E."/>
            <person name="Garbe J."/>
        </authorList>
    </citation>
    <scope>NUCLEOTIDE SEQUENCE</scope>
    <source>
        <strain evidence="2">Duluth1</strain>
        <tissue evidence="2">Whole animal</tissue>
    </source>
</reference>
<reference evidence="2" key="1">
    <citation type="journal article" date="2019" name="bioRxiv">
        <title>The Genome of the Zebra Mussel, Dreissena polymorpha: A Resource for Invasive Species Research.</title>
        <authorList>
            <person name="McCartney M.A."/>
            <person name="Auch B."/>
            <person name="Kono T."/>
            <person name="Mallez S."/>
            <person name="Zhang Y."/>
            <person name="Obille A."/>
            <person name="Becker A."/>
            <person name="Abrahante J.E."/>
            <person name="Garbe J."/>
            <person name="Badalamenti J.P."/>
            <person name="Herman A."/>
            <person name="Mangelson H."/>
            <person name="Liachko I."/>
            <person name="Sullivan S."/>
            <person name="Sone E.D."/>
            <person name="Koren S."/>
            <person name="Silverstein K.A.T."/>
            <person name="Beckman K.B."/>
            <person name="Gohl D.M."/>
        </authorList>
    </citation>
    <scope>NUCLEOTIDE SEQUENCE</scope>
    <source>
        <strain evidence="2">Duluth1</strain>
        <tissue evidence="2">Whole animal</tissue>
    </source>
</reference>
<keyword evidence="3" id="KW-1185">Reference proteome</keyword>
<evidence type="ECO:0008006" key="4">
    <source>
        <dbReference type="Google" id="ProtNLM"/>
    </source>
</evidence>
<gene>
    <name evidence="2" type="ORF">DPMN_125429</name>
</gene>
<feature type="signal peptide" evidence="1">
    <location>
        <begin position="1"/>
        <end position="16"/>
    </location>
</feature>
<dbReference type="EMBL" id="JAIWYP010000005">
    <property type="protein sequence ID" value="KAH3823619.1"/>
    <property type="molecule type" value="Genomic_DNA"/>
</dbReference>
<name>A0A9D4GY90_DREPO</name>
<dbReference type="Proteomes" id="UP000828390">
    <property type="component" value="Unassembled WGS sequence"/>
</dbReference>
<accession>A0A9D4GY90</accession>
<keyword evidence="1" id="KW-0732">Signal</keyword>
<dbReference type="AlphaFoldDB" id="A0A9D4GY90"/>